<evidence type="ECO:0000313" key="1">
    <source>
        <dbReference type="EMBL" id="RCK68529.1"/>
    </source>
</evidence>
<comment type="caution">
    <text evidence="1">The sequence shown here is derived from an EMBL/GenBank/DDBJ whole genome shotgun (WGS) entry which is preliminary data.</text>
</comment>
<name>A0A367YSJ8_9ACTN</name>
<sequence length="68" mass="7196">MDSLRIDCDSCAVRGTGCDGCVISVLMGSRPDEEPVVLDGDERRALTALAGHGLLPPLRMAPRRESTG</sequence>
<dbReference type="AlphaFoldDB" id="A0A367YSJ8"/>
<evidence type="ECO:0000313" key="2">
    <source>
        <dbReference type="Proteomes" id="UP000252770"/>
    </source>
</evidence>
<keyword evidence="2" id="KW-1185">Reference proteome</keyword>
<dbReference type="RefSeq" id="WP_114127499.1">
    <property type="nucleotide sequence ID" value="NZ_QOUI01000010.1"/>
</dbReference>
<dbReference type="Proteomes" id="UP000252770">
    <property type="component" value="Unassembled WGS sequence"/>
</dbReference>
<dbReference type="EMBL" id="QOUI01000010">
    <property type="protein sequence ID" value="RCK68529.1"/>
    <property type="molecule type" value="Genomic_DNA"/>
</dbReference>
<protein>
    <submittedName>
        <fullName evidence="1">Uncharacterized protein</fullName>
    </submittedName>
</protein>
<reference evidence="1 2" key="1">
    <citation type="submission" date="2018-07" db="EMBL/GenBank/DDBJ databases">
        <title>Desertimonas flava gen. nov. sp. nov.</title>
        <authorList>
            <person name="Liu S."/>
        </authorList>
    </citation>
    <scope>NUCLEOTIDE SEQUENCE [LARGE SCALE GENOMIC DNA]</scope>
    <source>
        <strain evidence="1 2">16Sb5-5</strain>
    </source>
</reference>
<proteinExistence type="predicted"/>
<gene>
    <name evidence="1" type="ORF">DT076_14880</name>
</gene>
<organism evidence="1 2">
    <name type="scientific">Desertihabitans brevis</name>
    <dbReference type="NCBI Taxonomy" id="2268447"/>
    <lineage>
        <taxon>Bacteria</taxon>
        <taxon>Bacillati</taxon>
        <taxon>Actinomycetota</taxon>
        <taxon>Actinomycetes</taxon>
        <taxon>Propionibacteriales</taxon>
        <taxon>Propionibacteriaceae</taxon>
        <taxon>Desertihabitans</taxon>
    </lineage>
</organism>
<accession>A0A367YSJ8</accession>